<keyword evidence="2" id="KW-1185">Reference proteome</keyword>
<organism evidence="1 2">
    <name type="scientific">Ancylostoma ceylanicum</name>
    <dbReference type="NCBI Taxonomy" id="53326"/>
    <lineage>
        <taxon>Eukaryota</taxon>
        <taxon>Metazoa</taxon>
        <taxon>Ecdysozoa</taxon>
        <taxon>Nematoda</taxon>
        <taxon>Chromadorea</taxon>
        <taxon>Rhabditida</taxon>
        <taxon>Rhabditina</taxon>
        <taxon>Rhabditomorpha</taxon>
        <taxon>Strongyloidea</taxon>
        <taxon>Ancylostomatidae</taxon>
        <taxon>Ancylostomatinae</taxon>
        <taxon>Ancylostoma</taxon>
    </lineage>
</organism>
<reference evidence="2" key="1">
    <citation type="journal article" date="2015" name="Nat. Genet.">
        <title>The genome and transcriptome of the zoonotic hookworm Ancylostoma ceylanicum identify infection-specific gene families.</title>
        <authorList>
            <person name="Schwarz E.M."/>
            <person name="Hu Y."/>
            <person name="Antoshechkin I."/>
            <person name="Miller M.M."/>
            <person name="Sternberg P.W."/>
            <person name="Aroian R.V."/>
        </authorList>
    </citation>
    <scope>NUCLEOTIDE SEQUENCE</scope>
    <source>
        <strain evidence="2">HY135</strain>
    </source>
</reference>
<protein>
    <submittedName>
        <fullName evidence="1">Uncharacterized protein</fullName>
    </submittedName>
</protein>
<proteinExistence type="predicted"/>
<evidence type="ECO:0000313" key="1">
    <source>
        <dbReference type="EMBL" id="EYC31650.1"/>
    </source>
</evidence>
<dbReference type="EMBL" id="JARK01001339">
    <property type="protein sequence ID" value="EYC31650.1"/>
    <property type="molecule type" value="Genomic_DNA"/>
</dbReference>
<gene>
    <name evidence="1" type="primary">Acey_s0003.g1166</name>
    <name evidence="1" type="ORF">Y032_0003g1166</name>
</gene>
<dbReference type="AlphaFoldDB" id="A0A016VW71"/>
<accession>A0A016VW71</accession>
<evidence type="ECO:0000313" key="2">
    <source>
        <dbReference type="Proteomes" id="UP000024635"/>
    </source>
</evidence>
<dbReference type="Proteomes" id="UP000024635">
    <property type="component" value="Unassembled WGS sequence"/>
</dbReference>
<name>A0A016VW71_9BILA</name>
<sequence length="111" mass="12654">MYSHQMSSFTFLFVASEPLPRLMQDFIRLPFRLTPLHQSLESVDQIQDVPRIWGTAPATSIDAMHDGKWLLDLTRIGQRRAFVDVVGIRCIRPTAHYGALSAEDRGDILDQ</sequence>
<comment type="caution">
    <text evidence="1">The sequence shown here is derived from an EMBL/GenBank/DDBJ whole genome shotgun (WGS) entry which is preliminary data.</text>
</comment>